<proteinExistence type="predicted"/>
<reference evidence="1 2" key="1">
    <citation type="submission" date="2017-05" db="EMBL/GenBank/DDBJ databases">
        <title>The Genome Sequence of Enterococcus sp. 8G7_MSG3316.</title>
        <authorList>
            <consortium name="The Broad Institute Genomics Platform"/>
            <consortium name="The Broad Institute Genomic Center for Infectious Diseases"/>
            <person name="Earl A."/>
            <person name="Manson A."/>
            <person name="Schwartman J."/>
            <person name="Gilmore M."/>
            <person name="Abouelleil A."/>
            <person name="Cao P."/>
            <person name="Chapman S."/>
            <person name="Cusick C."/>
            <person name="Shea T."/>
            <person name="Young S."/>
            <person name="Neafsey D."/>
            <person name="Nusbaum C."/>
            <person name="Birren B."/>
        </authorList>
    </citation>
    <scope>NUCLEOTIDE SEQUENCE [LARGE SCALE GENOMIC DNA]</scope>
    <source>
        <strain evidence="1 2">8G7_MSG3316</strain>
    </source>
</reference>
<evidence type="ECO:0000313" key="1">
    <source>
        <dbReference type="EMBL" id="OTN77093.1"/>
    </source>
</evidence>
<accession>A0A242A903</accession>
<gene>
    <name evidence="1" type="ORF">A5886_002173</name>
</gene>
<dbReference type="STRING" id="1834191.A5886_002173"/>
<dbReference type="AlphaFoldDB" id="A0A242A903"/>
<evidence type="ECO:0000313" key="2">
    <source>
        <dbReference type="Proteomes" id="UP000195043"/>
    </source>
</evidence>
<dbReference type="EMBL" id="NGKU01000001">
    <property type="protein sequence ID" value="OTN77093.1"/>
    <property type="molecule type" value="Genomic_DNA"/>
</dbReference>
<protein>
    <submittedName>
        <fullName evidence="1">Uncharacterized protein</fullName>
    </submittedName>
</protein>
<organism evidence="1 2">
    <name type="scientific">Candidatus Enterococcus testudinis</name>
    <dbReference type="NCBI Taxonomy" id="1834191"/>
    <lineage>
        <taxon>Bacteria</taxon>
        <taxon>Bacillati</taxon>
        <taxon>Bacillota</taxon>
        <taxon>Bacilli</taxon>
        <taxon>Lactobacillales</taxon>
        <taxon>Enterococcaceae</taxon>
        <taxon>Enterococcus</taxon>
    </lineage>
</organism>
<dbReference type="RefSeq" id="WP_086275157.1">
    <property type="nucleotide sequence ID" value="NZ_NGKU01000001.1"/>
</dbReference>
<sequence length="172" mass="19197">MSRNDVTRSLSDLVRKKLTNNCTFWAEEVELDFGKARIDFVGFKPFNIMQNGMNAAAIDKGTFSFYEVKSCMADFNSGHGKTFLGDENYLVCERSLAEELYQKGLLPNGVKVLVPNKARTGLIVAFDTSGSFGTWSRRTKSSSELLWNMISARVSNKVETVVCELLEPANES</sequence>
<name>A0A242A903_9ENTE</name>
<keyword evidence="2" id="KW-1185">Reference proteome</keyword>
<dbReference type="Proteomes" id="UP000195043">
    <property type="component" value="Unassembled WGS sequence"/>
</dbReference>
<comment type="caution">
    <text evidence="1">The sequence shown here is derived from an EMBL/GenBank/DDBJ whole genome shotgun (WGS) entry which is preliminary data.</text>
</comment>
<dbReference type="OrthoDB" id="2190431at2"/>